<name>A0ABZ2CKL3_9BACI</name>
<accession>A0ABZ2CKL3</accession>
<sequence length="139" mass="16418">MVTLLIKGCTGYELQKEKPNTSEDFFNRSELVIEENGKERVFRVLYLRYFEENLQEFTPFEQNPIFKAGTREVELKDIVALACFIKHPEYRNRKRVYIKESAEFSYSLEGLNVDKLISFFQDLEVGKSSVLRSPLEYIK</sequence>
<evidence type="ECO:0000313" key="1">
    <source>
        <dbReference type="EMBL" id="WVX82851.1"/>
    </source>
</evidence>
<organism evidence="1 2">
    <name type="scientific">Niallia oryzisoli</name>
    <dbReference type="NCBI Taxonomy" id="1737571"/>
    <lineage>
        <taxon>Bacteria</taxon>
        <taxon>Bacillati</taxon>
        <taxon>Bacillota</taxon>
        <taxon>Bacilli</taxon>
        <taxon>Bacillales</taxon>
        <taxon>Bacillaceae</taxon>
        <taxon>Niallia</taxon>
    </lineage>
</organism>
<reference evidence="1 2" key="1">
    <citation type="submission" date="2023-10" db="EMBL/GenBank/DDBJ databases">
        <title>Niallia locisalis sp.nov. isolated from a salt pond sample.</title>
        <authorList>
            <person name="Li X.-J."/>
            <person name="Dong L."/>
        </authorList>
    </citation>
    <scope>NUCLEOTIDE SEQUENCE [LARGE SCALE GENOMIC DNA]</scope>
    <source>
        <strain evidence="1 2">DSM 29761</strain>
    </source>
</reference>
<dbReference type="RefSeq" id="WP_338451746.1">
    <property type="nucleotide sequence ID" value="NZ_CP137640.1"/>
</dbReference>
<gene>
    <name evidence="1" type="ORF">R4Z09_07705</name>
</gene>
<proteinExistence type="predicted"/>
<dbReference type="EMBL" id="CP137640">
    <property type="protein sequence ID" value="WVX82851.1"/>
    <property type="molecule type" value="Genomic_DNA"/>
</dbReference>
<dbReference type="Proteomes" id="UP001357223">
    <property type="component" value="Chromosome"/>
</dbReference>
<evidence type="ECO:0000313" key="2">
    <source>
        <dbReference type="Proteomes" id="UP001357223"/>
    </source>
</evidence>
<keyword evidence="2" id="KW-1185">Reference proteome</keyword>
<protein>
    <submittedName>
        <fullName evidence="1">Uncharacterized protein</fullName>
    </submittedName>
</protein>